<name>A0A7J7LAP1_9MAGN</name>
<keyword evidence="9" id="KW-1185">Reference proteome</keyword>
<dbReference type="GO" id="GO:0005543">
    <property type="term" value="F:phospholipid binding"/>
    <property type="evidence" value="ECO:0007669"/>
    <property type="project" value="TreeGrafter"/>
</dbReference>
<dbReference type="Proteomes" id="UP000541444">
    <property type="component" value="Unassembled WGS sequence"/>
</dbReference>
<dbReference type="GO" id="GO:0006897">
    <property type="term" value="P:endocytosis"/>
    <property type="evidence" value="ECO:0007669"/>
    <property type="project" value="TreeGrafter"/>
</dbReference>
<sequence>MDFMKVFDQTVREIKREVNIKVLKVPEMEQKVLDATSDEPWGPHGSYLAEIAKATKKITECQLVMNVLWTRLTDTGKNWRHVYKALAVIEYLVSHGSERAVDDIIEHTFQISSLSGFLYAEPNGKDMGINVRKKAEAIASLLDNKDKIQEIRNKAAANRDKYVGLSSTGITYKSNIASNISSSFQNSDRYGGFGAKKETFKDSYCEKDRFEEDGSSKESRSKLRKGIAAKDDKNNVKKSSRRLRDQDDLASDTPVDDNYGAVPSQSSTTVNAPDGDFDDFDPRGTSTAGAASVNVNEVDFFGDLMDAPASTLPGMSTANGSNEVDLFADADFVSASSHDVSGNLQTEANVDLFASQPGFPSSSYSSMNFFAAPDPVLKSETKSPENEPISSPTIIDPFASMPLNSFDGSDLFGAFTAQTDQVANEPAENSLKSATESRPLPKKNNFQVKSGIWADSLSRGLIDLNITAPKKTNLADIEIVGGLNFGLDEKEKGPPTSAYMGKAMGTSSSVGNSGFSSYTGMADDDGFFSSLSHQPEFGSFK</sequence>
<dbReference type="SUPFAM" id="SSF48464">
    <property type="entry name" value="ENTH/VHS domain"/>
    <property type="match status" value="1"/>
</dbReference>
<protein>
    <recommendedName>
        <fullName evidence="7">ENTH domain-containing protein</fullName>
    </recommendedName>
</protein>
<evidence type="ECO:0000313" key="9">
    <source>
        <dbReference type="Proteomes" id="UP000541444"/>
    </source>
</evidence>
<dbReference type="GO" id="GO:0030125">
    <property type="term" value="C:clathrin vesicle coat"/>
    <property type="evidence" value="ECO:0007669"/>
    <property type="project" value="TreeGrafter"/>
</dbReference>
<dbReference type="SMART" id="SM00273">
    <property type="entry name" value="ENTH"/>
    <property type="match status" value="1"/>
</dbReference>
<dbReference type="EMBL" id="JACGCM010002459">
    <property type="protein sequence ID" value="KAF6139673.1"/>
    <property type="molecule type" value="Genomic_DNA"/>
</dbReference>
<comment type="similarity">
    <text evidence="3">Belongs to the epsin family.</text>
</comment>
<feature type="compositionally biased region" description="Basic and acidic residues" evidence="6">
    <location>
        <begin position="208"/>
        <end position="221"/>
    </location>
</feature>
<comment type="subcellular location">
    <subcellularLocation>
        <location evidence="1">Cytoplasmic vesicle</location>
        <location evidence="1">Clathrin-coated vesicle</location>
    </subcellularLocation>
    <subcellularLocation>
        <location evidence="2">Golgi apparatus</location>
    </subcellularLocation>
</comment>
<dbReference type="OrthoDB" id="4033880at2759"/>
<dbReference type="Gene3D" id="1.25.40.90">
    <property type="match status" value="1"/>
</dbReference>
<feature type="domain" description="ENTH" evidence="7">
    <location>
        <begin position="20"/>
        <end position="152"/>
    </location>
</feature>
<organism evidence="8 9">
    <name type="scientific">Kingdonia uniflora</name>
    <dbReference type="NCBI Taxonomy" id="39325"/>
    <lineage>
        <taxon>Eukaryota</taxon>
        <taxon>Viridiplantae</taxon>
        <taxon>Streptophyta</taxon>
        <taxon>Embryophyta</taxon>
        <taxon>Tracheophyta</taxon>
        <taxon>Spermatophyta</taxon>
        <taxon>Magnoliopsida</taxon>
        <taxon>Ranunculales</taxon>
        <taxon>Circaeasteraceae</taxon>
        <taxon>Kingdonia</taxon>
    </lineage>
</organism>
<evidence type="ECO:0000256" key="2">
    <source>
        <dbReference type="ARBA" id="ARBA00004555"/>
    </source>
</evidence>
<evidence type="ECO:0000256" key="6">
    <source>
        <dbReference type="SAM" id="MobiDB-lite"/>
    </source>
</evidence>
<gene>
    <name evidence="8" type="ORF">GIB67_002478</name>
</gene>
<accession>A0A7J7LAP1</accession>
<dbReference type="PROSITE" id="PS50942">
    <property type="entry name" value="ENTH"/>
    <property type="match status" value="1"/>
</dbReference>
<evidence type="ECO:0000256" key="3">
    <source>
        <dbReference type="ARBA" id="ARBA00010130"/>
    </source>
</evidence>
<dbReference type="GO" id="GO:0005794">
    <property type="term" value="C:Golgi apparatus"/>
    <property type="evidence" value="ECO:0007669"/>
    <property type="project" value="UniProtKB-SubCell"/>
</dbReference>
<dbReference type="PANTHER" id="PTHR12276">
    <property type="entry name" value="EPSIN/ENT-RELATED"/>
    <property type="match status" value="1"/>
</dbReference>
<evidence type="ECO:0000256" key="5">
    <source>
        <dbReference type="ARBA" id="ARBA00023329"/>
    </source>
</evidence>
<dbReference type="Pfam" id="PF01417">
    <property type="entry name" value="ENTH"/>
    <property type="match status" value="1"/>
</dbReference>
<dbReference type="InterPro" id="IPR013809">
    <property type="entry name" value="ENTH"/>
</dbReference>
<evidence type="ECO:0000259" key="7">
    <source>
        <dbReference type="PROSITE" id="PS50942"/>
    </source>
</evidence>
<reference evidence="8 9" key="1">
    <citation type="journal article" date="2020" name="IScience">
        <title>Genome Sequencing of the Endangered Kingdonia uniflora (Circaeasteraceae, Ranunculales) Reveals Potential Mechanisms of Evolutionary Specialization.</title>
        <authorList>
            <person name="Sun Y."/>
            <person name="Deng T."/>
            <person name="Zhang A."/>
            <person name="Moore M.J."/>
            <person name="Landis J.B."/>
            <person name="Lin N."/>
            <person name="Zhang H."/>
            <person name="Zhang X."/>
            <person name="Huang J."/>
            <person name="Zhang X."/>
            <person name="Sun H."/>
            <person name="Wang H."/>
        </authorList>
    </citation>
    <scope>NUCLEOTIDE SEQUENCE [LARGE SCALE GENOMIC DNA]</scope>
    <source>
        <strain evidence="8">TB1705</strain>
        <tissue evidence="8">Leaf</tissue>
    </source>
</reference>
<evidence type="ECO:0000256" key="1">
    <source>
        <dbReference type="ARBA" id="ARBA00004132"/>
    </source>
</evidence>
<keyword evidence="5" id="KW-0968">Cytoplasmic vesicle</keyword>
<dbReference type="GO" id="GO:0030276">
    <property type="term" value="F:clathrin binding"/>
    <property type="evidence" value="ECO:0007669"/>
    <property type="project" value="TreeGrafter"/>
</dbReference>
<evidence type="ECO:0000313" key="8">
    <source>
        <dbReference type="EMBL" id="KAF6139673.1"/>
    </source>
</evidence>
<dbReference type="GO" id="GO:0005768">
    <property type="term" value="C:endosome"/>
    <property type="evidence" value="ECO:0007669"/>
    <property type="project" value="TreeGrafter"/>
</dbReference>
<feature type="region of interest" description="Disordered" evidence="6">
    <location>
        <begin position="208"/>
        <end position="285"/>
    </location>
</feature>
<keyword evidence="4" id="KW-0333">Golgi apparatus</keyword>
<dbReference type="InterPro" id="IPR008942">
    <property type="entry name" value="ENTH_VHS"/>
</dbReference>
<dbReference type="FunFam" id="1.25.40.90:FF:000006">
    <property type="entry name" value="Clathrin interactor 1"/>
    <property type="match status" value="1"/>
</dbReference>
<comment type="caution">
    <text evidence="8">The sequence shown here is derived from an EMBL/GenBank/DDBJ whole genome shotgun (WGS) entry which is preliminary data.</text>
</comment>
<dbReference type="PANTHER" id="PTHR12276:SF45">
    <property type="entry name" value="CLATHRIN INTERACTOR 1"/>
    <property type="match status" value="1"/>
</dbReference>
<dbReference type="GO" id="GO:0005886">
    <property type="term" value="C:plasma membrane"/>
    <property type="evidence" value="ECO:0007669"/>
    <property type="project" value="TreeGrafter"/>
</dbReference>
<dbReference type="AlphaFoldDB" id="A0A7J7LAP1"/>
<evidence type="ECO:0000256" key="4">
    <source>
        <dbReference type="ARBA" id="ARBA00023034"/>
    </source>
</evidence>
<proteinExistence type="inferred from homology"/>
<dbReference type="CDD" id="cd03571">
    <property type="entry name" value="ENTH"/>
    <property type="match status" value="1"/>
</dbReference>